<proteinExistence type="predicted"/>
<dbReference type="InterPro" id="IPR000953">
    <property type="entry name" value="Chromo/chromo_shadow_dom"/>
</dbReference>
<dbReference type="PROSITE" id="PS50994">
    <property type="entry name" value="INTEGRASE"/>
    <property type="match status" value="1"/>
</dbReference>
<dbReference type="STRING" id="253628.A0A0D2AI27"/>
<dbReference type="SUPFAM" id="SSF53098">
    <property type="entry name" value="Ribonuclease H-like"/>
    <property type="match status" value="1"/>
</dbReference>
<dbReference type="PROSITE" id="PS50013">
    <property type="entry name" value="CHROMO_2"/>
    <property type="match status" value="1"/>
</dbReference>
<evidence type="ECO:0000313" key="7">
    <source>
        <dbReference type="Proteomes" id="UP000053259"/>
    </source>
</evidence>
<keyword evidence="7" id="KW-1185">Reference proteome</keyword>
<dbReference type="GeneID" id="27317451"/>
<dbReference type="GO" id="GO:0003723">
    <property type="term" value="F:RNA binding"/>
    <property type="evidence" value="ECO:0007669"/>
    <property type="project" value="UniProtKB-KW"/>
</dbReference>
<feature type="domain" description="Integrase catalytic" evidence="4">
    <location>
        <begin position="1"/>
        <end position="101"/>
    </location>
</feature>
<evidence type="ECO:0000259" key="3">
    <source>
        <dbReference type="PROSITE" id="PS50013"/>
    </source>
</evidence>
<organism evidence="5 7">
    <name type="scientific">Verruconis gallopava</name>
    <dbReference type="NCBI Taxonomy" id="253628"/>
    <lineage>
        <taxon>Eukaryota</taxon>
        <taxon>Fungi</taxon>
        <taxon>Dikarya</taxon>
        <taxon>Ascomycota</taxon>
        <taxon>Pezizomycotina</taxon>
        <taxon>Dothideomycetes</taxon>
        <taxon>Pleosporomycetidae</taxon>
        <taxon>Venturiales</taxon>
        <taxon>Sympoventuriaceae</taxon>
        <taxon>Verruconis</taxon>
    </lineage>
</organism>
<dbReference type="GO" id="GO:0005634">
    <property type="term" value="C:nucleus"/>
    <property type="evidence" value="ECO:0007669"/>
    <property type="project" value="UniProtKB-ARBA"/>
</dbReference>
<dbReference type="InterPro" id="IPR050951">
    <property type="entry name" value="Retrovirus_Pol_polyprotein"/>
</dbReference>
<dbReference type="Pfam" id="PF24626">
    <property type="entry name" value="SH3_Tf2-1"/>
    <property type="match status" value="1"/>
</dbReference>
<dbReference type="EMBL" id="KN847632">
    <property type="protein sequence ID" value="KIV98558.1"/>
    <property type="molecule type" value="Genomic_DNA"/>
</dbReference>
<evidence type="ECO:0000256" key="1">
    <source>
        <dbReference type="ARBA" id="ARBA00011353"/>
    </source>
</evidence>
<dbReference type="InterPro" id="IPR001584">
    <property type="entry name" value="Integrase_cat-core"/>
</dbReference>
<dbReference type="InterPro" id="IPR023780">
    <property type="entry name" value="Chromo_domain"/>
</dbReference>
<sequence length="309" mass="36763">MKIFGLPKGIVSDRDPKFTSEFWSELCYMLHIRKRMGTAFHPQTDGQTERQNQTIQEYLRAYCGQYQKTWAKLLPIAEFAYNNSVNASTGTTPFFALYGFHPEIYYDIETQSKVPDVNERVKQLHDVRKKLEEYLANASKEQAKYYNRRHEPMAFKTNDLVLLSTKHLRLKQPSKKLAPRFVGPFRILEPVGTQAYRLQLPASWKVWNTFHVSLLEKYHQREGGENTANQLPLPEIIDDEEEWEVEEILDKKKHKNGMWYLVKWKGYPTEYNQWLPRENLDNAQEMRDEFDNRAKRRRTRRATNEDTIH</sequence>
<dbReference type="PANTHER" id="PTHR37984:SF5">
    <property type="entry name" value="PROTEIN NYNRIN-LIKE"/>
    <property type="match status" value="1"/>
</dbReference>
<dbReference type="InterPro" id="IPR056924">
    <property type="entry name" value="SH3_Tf2-1"/>
</dbReference>
<dbReference type="SMART" id="SM00298">
    <property type="entry name" value="CHROMO"/>
    <property type="match status" value="1"/>
</dbReference>
<dbReference type="Gene3D" id="2.40.50.40">
    <property type="match status" value="1"/>
</dbReference>
<dbReference type="CDD" id="cd00024">
    <property type="entry name" value="CD_CSD"/>
    <property type="match status" value="1"/>
</dbReference>
<dbReference type="OrthoDB" id="3946086at2759"/>
<keyword evidence="2" id="KW-0694">RNA-binding</keyword>
<dbReference type="GO" id="GO:0015074">
    <property type="term" value="P:DNA integration"/>
    <property type="evidence" value="ECO:0007669"/>
    <property type="project" value="InterPro"/>
</dbReference>
<dbReference type="EMBL" id="KN847599">
    <property type="protein sequence ID" value="KIV98781.1"/>
    <property type="molecule type" value="Genomic_DNA"/>
</dbReference>
<evidence type="ECO:0000259" key="4">
    <source>
        <dbReference type="PROSITE" id="PS50994"/>
    </source>
</evidence>
<dbReference type="HOGENOM" id="CLU_000384_6_4_1"/>
<dbReference type="InterPro" id="IPR012337">
    <property type="entry name" value="RNaseH-like_sf"/>
</dbReference>
<dbReference type="GO" id="GO:0006338">
    <property type="term" value="P:chromatin remodeling"/>
    <property type="evidence" value="ECO:0007669"/>
    <property type="project" value="UniProtKB-ARBA"/>
</dbReference>
<reference evidence="5 7" key="1">
    <citation type="submission" date="2015-01" db="EMBL/GenBank/DDBJ databases">
        <title>The Genome Sequence of Ochroconis gallopava CBS43764.</title>
        <authorList>
            <consortium name="The Broad Institute Genomics Platform"/>
            <person name="Cuomo C."/>
            <person name="de Hoog S."/>
            <person name="Gorbushina A."/>
            <person name="Stielow B."/>
            <person name="Teixiera M."/>
            <person name="Abouelleil A."/>
            <person name="Chapman S.B."/>
            <person name="Priest M."/>
            <person name="Young S.K."/>
            <person name="Wortman J."/>
            <person name="Nusbaum C."/>
            <person name="Birren B."/>
        </authorList>
    </citation>
    <scope>NUCLEOTIDE SEQUENCE [LARGE SCALE GENOMIC DNA]</scope>
    <source>
        <strain evidence="5 7">CBS 43764</strain>
    </source>
</reference>
<dbReference type="InterPro" id="IPR016197">
    <property type="entry name" value="Chromo-like_dom_sf"/>
</dbReference>
<dbReference type="VEuPathDB" id="FungiDB:PV09_09639"/>
<dbReference type="SUPFAM" id="SSF54160">
    <property type="entry name" value="Chromo domain-like"/>
    <property type="match status" value="1"/>
</dbReference>
<comment type="subunit">
    <text evidence="1">Component of the NuA4 histone acetyltransferase complex.</text>
</comment>
<dbReference type="VEuPathDB" id="FungiDB:PV09_09478"/>
<evidence type="ECO:0000313" key="5">
    <source>
        <dbReference type="EMBL" id="KIV98558.1"/>
    </source>
</evidence>
<evidence type="ECO:0008006" key="8">
    <source>
        <dbReference type="Google" id="ProtNLM"/>
    </source>
</evidence>
<evidence type="ECO:0000256" key="2">
    <source>
        <dbReference type="ARBA" id="ARBA00022884"/>
    </source>
</evidence>
<accession>A0A0D2AI27</accession>
<name>A0A0D2AI27_9PEZI</name>
<dbReference type="Pfam" id="PF00385">
    <property type="entry name" value="Chromo"/>
    <property type="match status" value="1"/>
</dbReference>
<dbReference type="RefSeq" id="XP_016208651.1">
    <property type="nucleotide sequence ID" value="XM_016363539.1"/>
</dbReference>
<dbReference type="Gene3D" id="3.30.420.10">
    <property type="entry name" value="Ribonuclease H-like superfamily/Ribonuclease H"/>
    <property type="match status" value="1"/>
</dbReference>
<protein>
    <recommendedName>
        <fullName evidence="8">Integrase catalytic domain-containing protein</fullName>
    </recommendedName>
</protein>
<dbReference type="InterPro" id="IPR036397">
    <property type="entry name" value="RNaseH_sf"/>
</dbReference>
<feature type="domain" description="Chromo" evidence="3">
    <location>
        <begin position="243"/>
        <end position="302"/>
    </location>
</feature>
<dbReference type="PANTHER" id="PTHR37984">
    <property type="entry name" value="PROTEIN CBG26694"/>
    <property type="match status" value="1"/>
</dbReference>
<gene>
    <name evidence="6" type="ORF">PV09_09478</name>
    <name evidence="5" type="ORF">PV09_09639</name>
</gene>
<dbReference type="RefSeq" id="XP_016208428.1">
    <property type="nucleotide sequence ID" value="XM_016363741.1"/>
</dbReference>
<dbReference type="Proteomes" id="UP000053259">
    <property type="component" value="Unassembled WGS sequence"/>
</dbReference>
<dbReference type="GeneID" id="27317612"/>
<evidence type="ECO:0000313" key="6">
    <source>
        <dbReference type="EMBL" id="KIV98781.1"/>
    </source>
</evidence>
<dbReference type="AlphaFoldDB" id="A0A0D2AI27"/>